<dbReference type="Gramene" id="ONK54999">
    <property type="protein sequence ID" value="ONK54999"/>
    <property type="gene ID" value="A4U43_UnF8740"/>
</dbReference>
<organism evidence="2 3">
    <name type="scientific">Asparagus officinalis</name>
    <name type="common">Garden asparagus</name>
    <dbReference type="NCBI Taxonomy" id="4686"/>
    <lineage>
        <taxon>Eukaryota</taxon>
        <taxon>Viridiplantae</taxon>
        <taxon>Streptophyta</taxon>
        <taxon>Embryophyta</taxon>
        <taxon>Tracheophyta</taxon>
        <taxon>Spermatophyta</taxon>
        <taxon>Magnoliopsida</taxon>
        <taxon>Liliopsida</taxon>
        <taxon>Asparagales</taxon>
        <taxon>Asparagaceae</taxon>
        <taxon>Asparagoideae</taxon>
        <taxon>Asparagus</taxon>
    </lineage>
</organism>
<accession>A0A1R3L5V2</accession>
<keyword evidence="3" id="KW-1185">Reference proteome</keyword>
<dbReference type="EMBL" id="KV863878">
    <property type="protein sequence ID" value="ONK54999.1"/>
    <property type="molecule type" value="Genomic_DNA"/>
</dbReference>
<dbReference type="Proteomes" id="UP000243459">
    <property type="component" value="Unassembled WGS sequence"/>
</dbReference>
<sequence length="140" mass="15143">MQLRNLGAFVQADDLLLSNHKFVENDAHCVMERGKPGPFHLLDVTLAKNGAISADQCLVSDESMDSLYATKDPGNTCAVKLQKCISQQGRLDIIEDNPKPSSNHGPLDVEVEQTSGKSGDNKMDADAESFLGSHKAFPDT</sequence>
<evidence type="ECO:0000313" key="2">
    <source>
        <dbReference type="EMBL" id="ONK54999.1"/>
    </source>
</evidence>
<evidence type="ECO:0000313" key="3">
    <source>
        <dbReference type="Proteomes" id="UP000243459"/>
    </source>
</evidence>
<proteinExistence type="predicted"/>
<evidence type="ECO:0000256" key="1">
    <source>
        <dbReference type="SAM" id="MobiDB-lite"/>
    </source>
</evidence>
<name>A0A1R3L5V2_ASPOF</name>
<dbReference type="AlphaFoldDB" id="A0A1R3L5V2"/>
<gene>
    <name evidence="2" type="ORF">A4U43_UnF8740</name>
</gene>
<reference evidence="3" key="1">
    <citation type="journal article" date="2017" name="Nat. Commun.">
        <title>The asparagus genome sheds light on the origin and evolution of a young Y chromosome.</title>
        <authorList>
            <person name="Harkess A."/>
            <person name="Zhou J."/>
            <person name="Xu C."/>
            <person name="Bowers J.E."/>
            <person name="Van der Hulst R."/>
            <person name="Ayyampalayam S."/>
            <person name="Mercati F."/>
            <person name="Riccardi P."/>
            <person name="McKain M.R."/>
            <person name="Kakrana A."/>
            <person name="Tang H."/>
            <person name="Ray J."/>
            <person name="Groenendijk J."/>
            <person name="Arikit S."/>
            <person name="Mathioni S.M."/>
            <person name="Nakano M."/>
            <person name="Shan H."/>
            <person name="Telgmann-Rauber A."/>
            <person name="Kanno A."/>
            <person name="Yue Z."/>
            <person name="Chen H."/>
            <person name="Li W."/>
            <person name="Chen Y."/>
            <person name="Xu X."/>
            <person name="Zhang Y."/>
            <person name="Luo S."/>
            <person name="Chen H."/>
            <person name="Gao J."/>
            <person name="Mao Z."/>
            <person name="Pires J.C."/>
            <person name="Luo M."/>
            <person name="Kudrna D."/>
            <person name="Wing R.A."/>
            <person name="Meyers B.C."/>
            <person name="Yi K."/>
            <person name="Kong H."/>
            <person name="Lavrijsen P."/>
            <person name="Sunseri F."/>
            <person name="Falavigna A."/>
            <person name="Ye Y."/>
            <person name="Leebens-Mack J.H."/>
            <person name="Chen G."/>
        </authorList>
    </citation>
    <scope>NUCLEOTIDE SEQUENCE [LARGE SCALE GENOMIC DNA]</scope>
    <source>
        <strain evidence="3">cv. DH0086</strain>
    </source>
</reference>
<protein>
    <submittedName>
        <fullName evidence="2">Uncharacterized protein</fullName>
    </submittedName>
</protein>
<feature type="region of interest" description="Disordered" evidence="1">
    <location>
        <begin position="93"/>
        <end position="140"/>
    </location>
</feature>